<evidence type="ECO:0000256" key="1">
    <source>
        <dbReference type="ARBA" id="ARBA00011046"/>
    </source>
</evidence>
<gene>
    <name evidence="5" type="ORF">E0H73_14230</name>
</gene>
<evidence type="ECO:0000256" key="2">
    <source>
        <dbReference type="ARBA" id="ARBA00023015"/>
    </source>
</evidence>
<dbReference type="SUPFAM" id="SSF46785">
    <property type="entry name" value="Winged helix' DNA-binding domain"/>
    <property type="match status" value="1"/>
</dbReference>
<evidence type="ECO:0000256" key="4">
    <source>
        <dbReference type="ARBA" id="ARBA00023163"/>
    </source>
</evidence>
<reference evidence="5 6" key="1">
    <citation type="submission" date="2019-02" db="EMBL/GenBank/DDBJ databases">
        <title>Kribbella capetownensis sp. nov. and Kribbella speibonae sp. nov., isolated from soil.</title>
        <authorList>
            <person name="Curtis S.M."/>
            <person name="Norton I."/>
            <person name="Everest G.J."/>
            <person name="Meyers P.R."/>
        </authorList>
    </citation>
    <scope>NUCLEOTIDE SEQUENCE [LARGE SCALE GENOMIC DNA]</scope>
    <source>
        <strain evidence="5 6">NRRL B-24813</strain>
    </source>
</reference>
<dbReference type="RefSeq" id="WP_131355142.1">
    <property type="nucleotide sequence ID" value="NZ_SJKB01000004.1"/>
</dbReference>
<protein>
    <submittedName>
        <fullName evidence="5">BlaI/MecI/CopY family transcriptional regulator</fullName>
    </submittedName>
</protein>
<comment type="caution">
    <text evidence="5">The sequence shown here is derived from an EMBL/GenBank/DDBJ whole genome shotgun (WGS) entry which is preliminary data.</text>
</comment>
<dbReference type="EMBL" id="SJKB01000004">
    <property type="protein sequence ID" value="TCC61893.1"/>
    <property type="molecule type" value="Genomic_DNA"/>
</dbReference>
<evidence type="ECO:0000256" key="3">
    <source>
        <dbReference type="ARBA" id="ARBA00023125"/>
    </source>
</evidence>
<dbReference type="InterPro" id="IPR005650">
    <property type="entry name" value="BlaI_family"/>
</dbReference>
<proteinExistence type="inferred from homology"/>
<dbReference type="InterPro" id="IPR036388">
    <property type="entry name" value="WH-like_DNA-bd_sf"/>
</dbReference>
<evidence type="ECO:0000313" key="5">
    <source>
        <dbReference type="EMBL" id="TCC61893.1"/>
    </source>
</evidence>
<dbReference type="Proteomes" id="UP000291144">
    <property type="component" value="Unassembled WGS sequence"/>
</dbReference>
<keyword evidence="4" id="KW-0804">Transcription</keyword>
<name>A0A4R0KM98_9ACTN</name>
<dbReference type="OrthoDB" id="9813987at2"/>
<dbReference type="InterPro" id="IPR036390">
    <property type="entry name" value="WH_DNA-bd_sf"/>
</dbReference>
<sequence length="138" mass="15544">MASEEKAPRPLGDLERLVMERLWAAPGALTVREVHEQLADTRELAYTTVMTVLDRLAKKKLTERERDGKAWRYRAASPREELAADLMRDALDRAGDRREALVRFVGQVSDEEAALLREALGRLEGQADERAESAERAG</sequence>
<dbReference type="AlphaFoldDB" id="A0A4R0KM98"/>
<dbReference type="PIRSF" id="PIRSF019455">
    <property type="entry name" value="CopR_AtkY"/>
    <property type="match status" value="1"/>
</dbReference>
<dbReference type="Pfam" id="PF03965">
    <property type="entry name" value="Penicillinase_R"/>
    <property type="match status" value="1"/>
</dbReference>
<organism evidence="5 6">
    <name type="scientific">Kribbella pittospori</name>
    <dbReference type="NCBI Taxonomy" id="722689"/>
    <lineage>
        <taxon>Bacteria</taxon>
        <taxon>Bacillati</taxon>
        <taxon>Actinomycetota</taxon>
        <taxon>Actinomycetes</taxon>
        <taxon>Propionibacteriales</taxon>
        <taxon>Kribbellaceae</taxon>
        <taxon>Kribbella</taxon>
    </lineage>
</organism>
<dbReference type="GO" id="GO:0003677">
    <property type="term" value="F:DNA binding"/>
    <property type="evidence" value="ECO:0007669"/>
    <property type="project" value="UniProtKB-KW"/>
</dbReference>
<keyword evidence="3" id="KW-0238">DNA-binding</keyword>
<keyword evidence="2" id="KW-0805">Transcription regulation</keyword>
<keyword evidence="6" id="KW-1185">Reference proteome</keyword>
<accession>A0A4R0KM98</accession>
<evidence type="ECO:0000313" key="6">
    <source>
        <dbReference type="Proteomes" id="UP000291144"/>
    </source>
</evidence>
<dbReference type="GO" id="GO:0045892">
    <property type="term" value="P:negative regulation of DNA-templated transcription"/>
    <property type="evidence" value="ECO:0007669"/>
    <property type="project" value="InterPro"/>
</dbReference>
<dbReference type="Gene3D" id="6.10.140.850">
    <property type="match status" value="1"/>
</dbReference>
<comment type="similarity">
    <text evidence="1">Belongs to the BlaI transcriptional regulatory family.</text>
</comment>
<dbReference type="Gene3D" id="1.10.10.10">
    <property type="entry name" value="Winged helix-like DNA-binding domain superfamily/Winged helix DNA-binding domain"/>
    <property type="match status" value="1"/>
</dbReference>